<dbReference type="Proteomes" id="UP000275385">
    <property type="component" value="Unassembled WGS sequence"/>
</dbReference>
<evidence type="ECO:0000256" key="1">
    <source>
        <dbReference type="SAM" id="MobiDB-lite"/>
    </source>
</evidence>
<name>A0A420Y8V0_9PEZI</name>
<feature type="region of interest" description="Disordered" evidence="1">
    <location>
        <begin position="363"/>
        <end position="395"/>
    </location>
</feature>
<dbReference type="InterPro" id="IPR050904">
    <property type="entry name" value="Adhesion/Biosynth-related"/>
</dbReference>
<dbReference type="OrthoDB" id="9974421at2759"/>
<dbReference type="InterPro" id="IPR036378">
    <property type="entry name" value="FAS1_dom_sf"/>
</dbReference>
<proteinExistence type="predicted"/>
<evidence type="ECO:0000313" key="4">
    <source>
        <dbReference type="EMBL" id="RKU44316.1"/>
    </source>
</evidence>
<dbReference type="EMBL" id="QVQW01000032">
    <property type="protein sequence ID" value="RKU44316.1"/>
    <property type="molecule type" value="Genomic_DNA"/>
</dbReference>
<organism evidence="4 5">
    <name type="scientific">Coniochaeta pulveracea</name>
    <dbReference type="NCBI Taxonomy" id="177199"/>
    <lineage>
        <taxon>Eukaryota</taxon>
        <taxon>Fungi</taxon>
        <taxon>Dikarya</taxon>
        <taxon>Ascomycota</taxon>
        <taxon>Pezizomycotina</taxon>
        <taxon>Sordariomycetes</taxon>
        <taxon>Sordariomycetidae</taxon>
        <taxon>Coniochaetales</taxon>
        <taxon>Coniochaetaceae</taxon>
        <taxon>Coniochaeta</taxon>
    </lineage>
</organism>
<feature type="domain" description="FAS1" evidence="3">
    <location>
        <begin position="180"/>
        <end position="315"/>
    </location>
</feature>
<dbReference type="Pfam" id="PF02469">
    <property type="entry name" value="Fasciclin"/>
    <property type="match status" value="2"/>
</dbReference>
<evidence type="ECO:0000259" key="3">
    <source>
        <dbReference type="PROSITE" id="PS50213"/>
    </source>
</evidence>
<evidence type="ECO:0000313" key="5">
    <source>
        <dbReference type="Proteomes" id="UP000275385"/>
    </source>
</evidence>
<dbReference type="SMART" id="SM00554">
    <property type="entry name" value="FAS1"/>
    <property type="match status" value="2"/>
</dbReference>
<reference evidence="4 5" key="1">
    <citation type="submission" date="2018-08" db="EMBL/GenBank/DDBJ databases">
        <title>Draft genome of the lignicolous fungus Coniochaeta pulveracea.</title>
        <authorList>
            <person name="Borstlap C.J."/>
            <person name="De Witt R.N."/>
            <person name="Botha A."/>
            <person name="Volschenk H."/>
        </authorList>
    </citation>
    <scope>NUCLEOTIDE SEQUENCE [LARGE SCALE GENOMIC DNA]</scope>
    <source>
        <strain evidence="4 5">CAB683</strain>
    </source>
</reference>
<dbReference type="Gene3D" id="2.30.180.10">
    <property type="entry name" value="FAS1 domain"/>
    <property type="match status" value="2"/>
</dbReference>
<dbReference type="SUPFAM" id="SSF82153">
    <property type="entry name" value="FAS1 domain"/>
    <property type="match status" value="2"/>
</dbReference>
<accession>A0A420Y8V0</accession>
<protein>
    <recommendedName>
        <fullName evidence="3">FAS1 domain-containing protein</fullName>
    </recommendedName>
</protein>
<keyword evidence="5" id="KW-1185">Reference proteome</keyword>
<dbReference type="PANTHER" id="PTHR10900:SF77">
    <property type="entry name" value="FI19380P1"/>
    <property type="match status" value="1"/>
</dbReference>
<sequence length="428" mass="44712">MFLPLKWVGLTTTLFLTLSSRAWAETAATGDQDLGTVMSGLSDVSTFYGLLLQYPKIMLQLPNYGGITIVAPNNEAFNNTQNWDPKNETLVTTMLLYHILQSTVSTDGIPEGPTTYASTLLTDPHYTNVTGGQKVLIDKQSGDVVVFTSGSGSRASLVTGDIPFKGGLIQVIDTLMTPPSRLETTMRDNYKDLVAFLSALYAADLVPSVADSSNITIFAPRNSAFQLLSGTLSALPKSKLVEILRYHIVPDQVLTLDLLTNNTALSTLASDNTTNTAITSHLLRAGNNIYVDSAQIIQPDILIANGVVHMISGVLNPDAPEVQPNPEIATQPPVFPLSGATSTGSRVATPFITALPCTSSCPVSTTSTTSESVTAVETSTSSSSTTVRTTSSKADAGGMAAARCTGLAGVGMAGLGLMAVGVGMAGVA</sequence>
<feature type="compositionally biased region" description="Low complexity" evidence="1">
    <location>
        <begin position="363"/>
        <end position="392"/>
    </location>
</feature>
<feature type="domain" description="FAS1" evidence="3">
    <location>
        <begin position="31"/>
        <end position="176"/>
    </location>
</feature>
<dbReference type="AlphaFoldDB" id="A0A420Y8V0"/>
<dbReference type="STRING" id="177199.A0A420Y8V0"/>
<dbReference type="PANTHER" id="PTHR10900">
    <property type="entry name" value="PERIOSTIN-RELATED"/>
    <property type="match status" value="1"/>
</dbReference>
<gene>
    <name evidence="4" type="ORF">DL546_005695</name>
</gene>
<feature type="signal peptide" evidence="2">
    <location>
        <begin position="1"/>
        <end position="24"/>
    </location>
</feature>
<evidence type="ECO:0000256" key="2">
    <source>
        <dbReference type="SAM" id="SignalP"/>
    </source>
</evidence>
<keyword evidence="2" id="KW-0732">Signal</keyword>
<dbReference type="InterPro" id="IPR000782">
    <property type="entry name" value="FAS1_domain"/>
</dbReference>
<comment type="caution">
    <text evidence="4">The sequence shown here is derived from an EMBL/GenBank/DDBJ whole genome shotgun (WGS) entry which is preliminary data.</text>
</comment>
<dbReference type="PROSITE" id="PS50213">
    <property type="entry name" value="FAS1"/>
    <property type="match status" value="2"/>
</dbReference>
<feature type="chain" id="PRO_5019307224" description="FAS1 domain-containing protein" evidence="2">
    <location>
        <begin position="25"/>
        <end position="428"/>
    </location>
</feature>